<organism evidence="1">
    <name type="scientific">marine sediment metagenome</name>
    <dbReference type="NCBI Taxonomy" id="412755"/>
    <lineage>
        <taxon>unclassified sequences</taxon>
        <taxon>metagenomes</taxon>
        <taxon>ecological metagenomes</taxon>
    </lineage>
</organism>
<dbReference type="AlphaFoldDB" id="X1LQW8"/>
<comment type="caution">
    <text evidence="1">The sequence shown here is derived from an EMBL/GenBank/DDBJ whole genome shotgun (WGS) entry which is preliminary data.</text>
</comment>
<dbReference type="EMBL" id="BARV01012528">
    <property type="protein sequence ID" value="GAI04800.1"/>
    <property type="molecule type" value="Genomic_DNA"/>
</dbReference>
<accession>X1LQW8</accession>
<name>X1LQW8_9ZZZZ</name>
<reference evidence="1" key="1">
    <citation type="journal article" date="2014" name="Front. Microbiol.">
        <title>High frequency of phylogenetically diverse reductive dehalogenase-homologous genes in deep subseafloor sedimentary metagenomes.</title>
        <authorList>
            <person name="Kawai M."/>
            <person name="Futagami T."/>
            <person name="Toyoda A."/>
            <person name="Takaki Y."/>
            <person name="Nishi S."/>
            <person name="Hori S."/>
            <person name="Arai W."/>
            <person name="Tsubouchi T."/>
            <person name="Morono Y."/>
            <person name="Uchiyama I."/>
            <person name="Ito T."/>
            <person name="Fujiyama A."/>
            <person name="Inagaki F."/>
            <person name="Takami H."/>
        </authorList>
    </citation>
    <scope>NUCLEOTIDE SEQUENCE</scope>
    <source>
        <strain evidence="1">Expedition CK06-06</strain>
    </source>
</reference>
<proteinExistence type="predicted"/>
<protein>
    <submittedName>
        <fullName evidence="1">Uncharacterized protein</fullName>
    </submittedName>
</protein>
<evidence type="ECO:0000313" key="1">
    <source>
        <dbReference type="EMBL" id="GAI04800.1"/>
    </source>
</evidence>
<sequence length="41" mass="4452">MFKVSKSGTEIELYSDTPGSGYGLTKTIPKVSGKRLAFVEE</sequence>
<gene>
    <name evidence="1" type="ORF">S06H3_23154</name>
</gene>